<keyword evidence="1" id="KW-0732">Signal</keyword>
<dbReference type="AlphaFoldDB" id="A0A1V9EPF4"/>
<organism evidence="2 3">
    <name type="scientific">Niastella yeongjuensis</name>
    <dbReference type="NCBI Taxonomy" id="354355"/>
    <lineage>
        <taxon>Bacteria</taxon>
        <taxon>Pseudomonadati</taxon>
        <taxon>Bacteroidota</taxon>
        <taxon>Chitinophagia</taxon>
        <taxon>Chitinophagales</taxon>
        <taxon>Chitinophagaceae</taxon>
        <taxon>Niastella</taxon>
    </lineage>
</organism>
<dbReference type="Proteomes" id="UP000192610">
    <property type="component" value="Unassembled WGS sequence"/>
</dbReference>
<sequence length="178" mass="20054">MKKVLSVITLLLASIWGYAQEASNWSALFAAQKHYVATVMAPDRRAAYMAQIHMAHIAHAKVLAEIKKTYPAVNFNGNWNMLEEFLPGGDLTGVIWPDGPSEPYYEFQYATDQKLTVHQRTLAQLSDTTETIVSTFQNWDNVTFARQGSALGAPRGRPFFMASRISGDIRQIICFYYP</sequence>
<evidence type="ECO:0000313" key="3">
    <source>
        <dbReference type="Proteomes" id="UP000192610"/>
    </source>
</evidence>
<dbReference type="RefSeq" id="WP_081200544.1">
    <property type="nucleotide sequence ID" value="NZ_FOCZ01000004.1"/>
</dbReference>
<reference evidence="3" key="1">
    <citation type="submission" date="2016-04" db="EMBL/GenBank/DDBJ databases">
        <authorList>
            <person name="Chen L."/>
            <person name="Zhuang W."/>
            <person name="Wang G."/>
        </authorList>
    </citation>
    <scope>NUCLEOTIDE SEQUENCE [LARGE SCALE GENOMIC DNA]</scope>
    <source>
        <strain evidence="3">17621</strain>
    </source>
</reference>
<dbReference type="OrthoDB" id="9998637at2"/>
<feature type="chain" id="PRO_5010695107" evidence="1">
    <location>
        <begin position="20"/>
        <end position="178"/>
    </location>
</feature>
<gene>
    <name evidence="2" type="ORF">A4H97_29675</name>
</gene>
<name>A0A1V9EPF4_9BACT</name>
<proteinExistence type="predicted"/>
<comment type="caution">
    <text evidence="2">The sequence shown here is derived from an EMBL/GenBank/DDBJ whole genome shotgun (WGS) entry which is preliminary data.</text>
</comment>
<dbReference type="EMBL" id="LVXG01000018">
    <property type="protein sequence ID" value="OQP48010.1"/>
    <property type="molecule type" value="Genomic_DNA"/>
</dbReference>
<evidence type="ECO:0000256" key="1">
    <source>
        <dbReference type="SAM" id="SignalP"/>
    </source>
</evidence>
<dbReference type="STRING" id="354355.SAMN05660816_02334"/>
<feature type="signal peptide" evidence="1">
    <location>
        <begin position="1"/>
        <end position="19"/>
    </location>
</feature>
<accession>A0A1V9EPF4</accession>
<protein>
    <submittedName>
        <fullName evidence="2">Uncharacterized protein</fullName>
    </submittedName>
</protein>
<evidence type="ECO:0000313" key="2">
    <source>
        <dbReference type="EMBL" id="OQP48010.1"/>
    </source>
</evidence>
<keyword evidence="3" id="KW-1185">Reference proteome</keyword>